<reference evidence="1" key="1">
    <citation type="submission" date="2021-10" db="EMBL/GenBank/DDBJ databases">
        <title>Tamlana sargassums sp. nov., and Tamlana laminarinivorans sp. nov., two new bacteria isolated from the brown alga.</title>
        <authorList>
            <person name="Li J."/>
        </authorList>
    </citation>
    <scope>NUCLEOTIDE SEQUENCE</scope>
    <source>
        <strain evidence="1">62-3</strain>
    </source>
</reference>
<evidence type="ECO:0000313" key="1">
    <source>
        <dbReference type="EMBL" id="MCB4806905.1"/>
    </source>
</evidence>
<accession>A0A9X1I4X2</accession>
<comment type="caution">
    <text evidence="1">The sequence shown here is derived from an EMBL/GenBank/DDBJ whole genome shotgun (WGS) entry which is preliminary data.</text>
</comment>
<keyword evidence="2" id="KW-1185">Reference proteome</keyword>
<gene>
    <name evidence="1" type="ORF">LG651_01495</name>
</gene>
<evidence type="ECO:0000313" key="2">
    <source>
        <dbReference type="Proteomes" id="UP001139286"/>
    </source>
</evidence>
<organism evidence="1 2">
    <name type="scientific">Neotamlana sargassicola</name>
    <dbReference type="NCBI Taxonomy" id="2883125"/>
    <lineage>
        <taxon>Bacteria</taxon>
        <taxon>Pseudomonadati</taxon>
        <taxon>Bacteroidota</taxon>
        <taxon>Flavobacteriia</taxon>
        <taxon>Flavobacteriales</taxon>
        <taxon>Flavobacteriaceae</taxon>
        <taxon>Neotamlana</taxon>
    </lineage>
</organism>
<sequence>MKQKLKTDKLYVHDSSKVKLKSFRVFQKYQTLDFINNFEKFNSCANCALASKNRCNKKCEANLKEIQDIKLKIRKEIIPLLKPAKLGLMR</sequence>
<dbReference type="Proteomes" id="UP001139286">
    <property type="component" value="Unassembled WGS sequence"/>
</dbReference>
<protein>
    <submittedName>
        <fullName evidence="1">Uncharacterized protein</fullName>
    </submittedName>
</protein>
<proteinExistence type="predicted"/>
<dbReference type="AlphaFoldDB" id="A0A9X1I4X2"/>
<name>A0A9X1I4X2_9FLAO</name>
<dbReference type="EMBL" id="JAJAPX010000001">
    <property type="protein sequence ID" value="MCB4806905.1"/>
    <property type="molecule type" value="Genomic_DNA"/>
</dbReference>